<dbReference type="SMART" id="SM00717">
    <property type="entry name" value="SANT"/>
    <property type="match status" value="2"/>
</dbReference>
<comment type="subcellular location">
    <subcellularLocation>
        <location evidence="1">Nucleus</location>
    </subcellularLocation>
</comment>
<dbReference type="PROSITE" id="PS51294">
    <property type="entry name" value="HTH_MYB"/>
    <property type="match status" value="2"/>
</dbReference>
<feature type="domain" description="Myb-like" evidence="8">
    <location>
        <begin position="94"/>
        <end position="144"/>
    </location>
</feature>
<evidence type="ECO:0000256" key="1">
    <source>
        <dbReference type="ARBA" id="ARBA00004123"/>
    </source>
</evidence>
<feature type="domain" description="HTH myb-type" evidence="9">
    <location>
        <begin position="43"/>
        <end position="93"/>
    </location>
</feature>
<dbReference type="SUPFAM" id="SSF46689">
    <property type="entry name" value="Homeodomain-like"/>
    <property type="match status" value="1"/>
</dbReference>
<evidence type="ECO:0000313" key="10">
    <source>
        <dbReference type="EMBL" id="WOL11547.1"/>
    </source>
</evidence>
<proteinExistence type="predicted"/>
<dbReference type="PANTHER" id="PTHR10641:SF1121">
    <property type="entry name" value="OS07G0629000 PROTEIN"/>
    <property type="match status" value="1"/>
</dbReference>
<evidence type="ECO:0000256" key="5">
    <source>
        <dbReference type="ARBA" id="ARBA00023163"/>
    </source>
</evidence>
<dbReference type="InterPro" id="IPR017930">
    <property type="entry name" value="Myb_dom"/>
</dbReference>
<evidence type="ECO:0008006" key="12">
    <source>
        <dbReference type="Google" id="ProtNLM"/>
    </source>
</evidence>
<feature type="region of interest" description="Disordered" evidence="7">
    <location>
        <begin position="184"/>
        <end position="204"/>
    </location>
</feature>
<reference evidence="10 11" key="1">
    <citation type="submission" date="2023-10" db="EMBL/GenBank/DDBJ databases">
        <title>Chromosome-scale genome assembly provides insights into flower coloration mechanisms of Canna indica.</title>
        <authorList>
            <person name="Li C."/>
        </authorList>
    </citation>
    <scope>NUCLEOTIDE SEQUENCE [LARGE SCALE GENOMIC DNA]</scope>
    <source>
        <tissue evidence="10">Flower</tissue>
    </source>
</reference>
<dbReference type="Proteomes" id="UP001327560">
    <property type="component" value="Chromosome 6"/>
</dbReference>
<evidence type="ECO:0000313" key="11">
    <source>
        <dbReference type="Proteomes" id="UP001327560"/>
    </source>
</evidence>
<feature type="compositionally biased region" description="Basic and acidic residues" evidence="7">
    <location>
        <begin position="18"/>
        <end position="37"/>
    </location>
</feature>
<dbReference type="Pfam" id="PF00249">
    <property type="entry name" value="Myb_DNA-binding"/>
    <property type="match status" value="2"/>
</dbReference>
<evidence type="ECO:0000256" key="3">
    <source>
        <dbReference type="ARBA" id="ARBA00023015"/>
    </source>
</evidence>
<dbReference type="GO" id="GO:0003677">
    <property type="term" value="F:DNA binding"/>
    <property type="evidence" value="ECO:0007669"/>
    <property type="project" value="UniProtKB-KW"/>
</dbReference>
<organism evidence="10 11">
    <name type="scientific">Canna indica</name>
    <name type="common">Indian-shot</name>
    <dbReference type="NCBI Taxonomy" id="4628"/>
    <lineage>
        <taxon>Eukaryota</taxon>
        <taxon>Viridiplantae</taxon>
        <taxon>Streptophyta</taxon>
        <taxon>Embryophyta</taxon>
        <taxon>Tracheophyta</taxon>
        <taxon>Spermatophyta</taxon>
        <taxon>Magnoliopsida</taxon>
        <taxon>Liliopsida</taxon>
        <taxon>Zingiberales</taxon>
        <taxon>Cannaceae</taxon>
        <taxon>Canna</taxon>
    </lineage>
</organism>
<feature type="region of interest" description="Disordered" evidence="7">
    <location>
        <begin position="1"/>
        <end position="45"/>
    </location>
</feature>
<feature type="domain" description="Myb-like" evidence="8">
    <location>
        <begin position="41"/>
        <end position="93"/>
    </location>
</feature>
<keyword evidence="2" id="KW-0677">Repeat</keyword>
<evidence type="ECO:0000256" key="4">
    <source>
        <dbReference type="ARBA" id="ARBA00023125"/>
    </source>
</evidence>
<dbReference type="Gene3D" id="1.10.10.60">
    <property type="entry name" value="Homeodomain-like"/>
    <property type="match status" value="2"/>
</dbReference>
<keyword evidence="6" id="KW-0539">Nucleus</keyword>
<evidence type="ECO:0000259" key="8">
    <source>
        <dbReference type="PROSITE" id="PS50090"/>
    </source>
</evidence>
<dbReference type="PANTHER" id="PTHR10641">
    <property type="entry name" value="MYB FAMILY TRANSCRIPTION FACTOR"/>
    <property type="match status" value="1"/>
</dbReference>
<dbReference type="FunFam" id="1.10.10.60:FF:000001">
    <property type="entry name" value="MYB-related transcription factor"/>
    <property type="match status" value="1"/>
</dbReference>
<feature type="compositionally biased region" description="Basic and acidic residues" evidence="7">
    <location>
        <begin position="1"/>
        <end position="11"/>
    </location>
</feature>
<evidence type="ECO:0000259" key="9">
    <source>
        <dbReference type="PROSITE" id="PS51294"/>
    </source>
</evidence>
<keyword evidence="4" id="KW-0238">DNA-binding</keyword>
<evidence type="ECO:0000256" key="2">
    <source>
        <dbReference type="ARBA" id="ARBA00022737"/>
    </source>
</evidence>
<dbReference type="EMBL" id="CP136895">
    <property type="protein sequence ID" value="WOL11547.1"/>
    <property type="molecule type" value="Genomic_DNA"/>
</dbReference>
<keyword evidence="5" id="KW-0804">Transcription</keyword>
<evidence type="ECO:0000256" key="7">
    <source>
        <dbReference type="SAM" id="MobiDB-lite"/>
    </source>
</evidence>
<protein>
    <recommendedName>
        <fullName evidence="12">MYB transcription factor</fullName>
    </recommendedName>
</protein>
<sequence length="280" mass="31239">MSVQGYEDKPRQKAKSVHIHDLKEEKVDMNKSKRSLDCESSGSIKKGPWTPKEDVLLFSYIQEHGPGNWRDVPANSGLMRCSKSCRLRWTNYLRPGIKRGNFTDKEDKIIIHLQALLGNRWAAIASYLPDRTDNDIKNHWNTHLKKKLRKQEADDSEPHPISRGQWERCLQTDIHKAKRALHEALSADNTNPRSSAGSSTQRASSAAVDGVSGLFIGGCRMMNDGSCNSVTSPPEALCRFVGSPSGIHEAQAPLLLLESWLFDHESGDDGGSGFFRDRGC</sequence>
<dbReference type="PROSITE" id="PS50090">
    <property type="entry name" value="MYB_LIKE"/>
    <property type="match status" value="2"/>
</dbReference>
<dbReference type="GO" id="GO:0009733">
    <property type="term" value="P:response to auxin"/>
    <property type="evidence" value="ECO:0007669"/>
    <property type="project" value="TreeGrafter"/>
</dbReference>
<gene>
    <name evidence="10" type="ORF">Cni_G20310</name>
</gene>
<dbReference type="InterPro" id="IPR015495">
    <property type="entry name" value="Myb_TF_plants"/>
</dbReference>
<feature type="domain" description="HTH myb-type" evidence="9">
    <location>
        <begin position="94"/>
        <end position="148"/>
    </location>
</feature>
<dbReference type="AlphaFoldDB" id="A0AAQ3KMB2"/>
<keyword evidence="11" id="KW-1185">Reference proteome</keyword>
<dbReference type="InterPro" id="IPR009057">
    <property type="entry name" value="Homeodomain-like_sf"/>
</dbReference>
<dbReference type="CDD" id="cd00167">
    <property type="entry name" value="SANT"/>
    <property type="match status" value="2"/>
</dbReference>
<evidence type="ECO:0000256" key="6">
    <source>
        <dbReference type="ARBA" id="ARBA00023242"/>
    </source>
</evidence>
<feature type="compositionally biased region" description="Low complexity" evidence="7">
    <location>
        <begin position="194"/>
        <end position="204"/>
    </location>
</feature>
<dbReference type="GO" id="GO:0005634">
    <property type="term" value="C:nucleus"/>
    <property type="evidence" value="ECO:0007669"/>
    <property type="project" value="UniProtKB-SubCell"/>
</dbReference>
<dbReference type="InterPro" id="IPR001005">
    <property type="entry name" value="SANT/Myb"/>
</dbReference>
<keyword evidence="3" id="KW-0805">Transcription regulation</keyword>
<name>A0AAQ3KMB2_9LILI</name>
<accession>A0AAQ3KMB2</accession>